<dbReference type="EMBL" id="JABXRN010000001">
    <property type="protein sequence ID" value="MBA8127123.1"/>
    <property type="molecule type" value="Genomic_DNA"/>
</dbReference>
<evidence type="ECO:0000259" key="1">
    <source>
        <dbReference type="Pfam" id="PF06890"/>
    </source>
</evidence>
<dbReference type="PIRSF" id="PIRSF012337">
    <property type="entry name" value="gp45"/>
    <property type="match status" value="1"/>
</dbReference>
<comment type="caution">
    <text evidence="2">The sequence shown here is derived from an EMBL/GenBank/DDBJ whole genome shotgun (WGS) entry which is preliminary data.</text>
</comment>
<dbReference type="AlphaFoldDB" id="A0A839CLP6"/>
<evidence type="ECO:0000313" key="3">
    <source>
        <dbReference type="Proteomes" id="UP000557483"/>
    </source>
</evidence>
<gene>
    <name evidence="2" type="ORF">HV064_24955</name>
</gene>
<protein>
    <submittedName>
        <fullName evidence="2">Phage baseplate assembly protein</fullName>
    </submittedName>
</protein>
<organism evidence="2 3">
    <name type="scientific">Klebsiella grimontii</name>
    <dbReference type="NCBI Taxonomy" id="2058152"/>
    <lineage>
        <taxon>Bacteria</taxon>
        <taxon>Pseudomonadati</taxon>
        <taxon>Pseudomonadota</taxon>
        <taxon>Gammaproteobacteria</taxon>
        <taxon>Enterobacterales</taxon>
        <taxon>Enterobacteriaceae</taxon>
        <taxon>Klebsiella/Raoultella group</taxon>
        <taxon>Klebsiella</taxon>
    </lineage>
</organism>
<name>A0A839CLP6_9ENTR</name>
<feature type="domain" description="Bacteriophage Mu Gp45 N-terminal" evidence="1">
    <location>
        <begin position="5"/>
        <end position="68"/>
    </location>
</feature>
<dbReference type="InterPro" id="IPR014462">
    <property type="entry name" value="Phage_Mu_Gp45"/>
</dbReference>
<sequence>MLGVGRITAMNDSGTTQSVQYQTPLEVASAHRLAEFGFSSGLPAGTDVVLAFLGGDRSSPVVIATNHQGFRHADLQPGETVVYNQWGLNIQLTEDGISIDAKGQDVTVNNAKNLTATAAEQVKLITPKLLVTGDVIDNCETNDKTLKQLRDTYNEHDHEVKGVEQGNDAVTSEKPEEQV</sequence>
<accession>A0A839CLP6</accession>
<dbReference type="Proteomes" id="UP000557483">
    <property type="component" value="Unassembled WGS sequence"/>
</dbReference>
<reference evidence="2 3" key="1">
    <citation type="submission" date="2020-06" db="EMBL/GenBank/DDBJ databases">
        <title>REHAB project genomes.</title>
        <authorList>
            <person name="Shaw L.P."/>
        </authorList>
    </citation>
    <scope>NUCLEOTIDE SEQUENCE [LARGE SCALE GENOMIC DNA]</scope>
    <source>
        <strain evidence="2 3">RHBSTW-00092</strain>
    </source>
</reference>
<dbReference type="InterPro" id="IPR053861">
    <property type="entry name" value="Phage_Mu_Gp45_N"/>
</dbReference>
<proteinExistence type="predicted"/>
<evidence type="ECO:0000313" key="2">
    <source>
        <dbReference type="EMBL" id="MBA8127123.1"/>
    </source>
</evidence>
<dbReference type="Pfam" id="PF06890">
    <property type="entry name" value="Phage_Mu_Gp45"/>
    <property type="match status" value="1"/>
</dbReference>